<organism evidence="1 2">
    <name type="scientific">Rhizopogon vesiculosus</name>
    <dbReference type="NCBI Taxonomy" id="180088"/>
    <lineage>
        <taxon>Eukaryota</taxon>
        <taxon>Fungi</taxon>
        <taxon>Dikarya</taxon>
        <taxon>Basidiomycota</taxon>
        <taxon>Agaricomycotina</taxon>
        <taxon>Agaricomycetes</taxon>
        <taxon>Agaricomycetidae</taxon>
        <taxon>Boletales</taxon>
        <taxon>Suillineae</taxon>
        <taxon>Rhizopogonaceae</taxon>
        <taxon>Rhizopogon</taxon>
    </lineage>
</organism>
<dbReference type="EMBL" id="LVVM01003251">
    <property type="protein sequence ID" value="OJA15225.1"/>
    <property type="molecule type" value="Genomic_DNA"/>
</dbReference>
<dbReference type="OrthoDB" id="5575062at2759"/>
<keyword evidence="2" id="KW-1185">Reference proteome</keyword>
<evidence type="ECO:0000313" key="1">
    <source>
        <dbReference type="EMBL" id="OJA15225.1"/>
    </source>
</evidence>
<reference evidence="1 2" key="1">
    <citation type="submission" date="2016-03" db="EMBL/GenBank/DDBJ databases">
        <title>Comparative genomics of the ectomycorrhizal sister species Rhizopogon vinicolor and Rhizopogon vesiculosus (Basidiomycota: Boletales) reveals a divergence of the mating type B locus.</title>
        <authorList>
            <person name="Mujic A.B."/>
            <person name="Kuo A."/>
            <person name="Tritt A."/>
            <person name="Lipzen A."/>
            <person name="Chen C."/>
            <person name="Johnson J."/>
            <person name="Sharma A."/>
            <person name="Barry K."/>
            <person name="Grigoriev I.V."/>
            <person name="Spatafora J.W."/>
        </authorList>
    </citation>
    <scope>NUCLEOTIDE SEQUENCE [LARGE SCALE GENOMIC DNA]</scope>
    <source>
        <strain evidence="1 2">AM-OR11-056</strain>
    </source>
</reference>
<dbReference type="Proteomes" id="UP000183567">
    <property type="component" value="Unassembled WGS sequence"/>
</dbReference>
<name>A0A1J8QNU7_9AGAM</name>
<sequence>MRLLLFSHTSELIHNSVQYFDLHECSVEVNFQIIDLPGPGAYPASLAQRQNLGEVESITQMKPKGTSEHDDGLLEYLKDIIGTAALKAPIETALAEVDHNMPIRTPM</sequence>
<dbReference type="AlphaFoldDB" id="A0A1J8QNU7"/>
<comment type="caution">
    <text evidence="1">The sequence shown here is derived from an EMBL/GenBank/DDBJ whole genome shotgun (WGS) entry which is preliminary data.</text>
</comment>
<protein>
    <submittedName>
        <fullName evidence="1">Uncharacterized protein</fullName>
    </submittedName>
</protein>
<accession>A0A1J8QNU7</accession>
<proteinExistence type="predicted"/>
<dbReference type="STRING" id="180088.A0A1J8QNU7"/>
<gene>
    <name evidence="1" type="ORF">AZE42_10378</name>
</gene>
<evidence type="ECO:0000313" key="2">
    <source>
        <dbReference type="Proteomes" id="UP000183567"/>
    </source>
</evidence>